<feature type="domain" description="Peptidase S8/S53" evidence="12">
    <location>
        <begin position="120"/>
        <end position="361"/>
    </location>
</feature>
<dbReference type="AlphaFoldDB" id="A0A8D4DZJ9"/>
<dbReference type="InterPro" id="IPR023828">
    <property type="entry name" value="Peptidase_S8_Ser-AS"/>
</dbReference>
<dbReference type="RefSeq" id="WP_014462155.1">
    <property type="nucleotide sequence ID" value="NC_017140.1"/>
</dbReference>
<dbReference type="PRINTS" id="PR00723">
    <property type="entry name" value="SUBTILISIN"/>
</dbReference>
<dbReference type="GO" id="GO:0006508">
    <property type="term" value="P:proteolysis"/>
    <property type="evidence" value="ECO:0007669"/>
    <property type="project" value="UniProtKB-KW"/>
</dbReference>
<keyword evidence="4" id="KW-0964">Secreted</keyword>
<protein>
    <submittedName>
        <fullName evidence="13">Alkaline serine protease, subtilase family protein</fullName>
    </submittedName>
</protein>
<dbReference type="InterPro" id="IPR036852">
    <property type="entry name" value="Peptidase_S8/S53_dom_sf"/>
</dbReference>
<dbReference type="Pfam" id="PF00082">
    <property type="entry name" value="Peptidase_S8"/>
    <property type="match status" value="1"/>
</dbReference>
<evidence type="ECO:0000256" key="1">
    <source>
        <dbReference type="ARBA" id="ARBA00001913"/>
    </source>
</evidence>
<evidence type="ECO:0000256" key="4">
    <source>
        <dbReference type="ARBA" id="ARBA00022525"/>
    </source>
</evidence>
<accession>A0A8D4DZJ9</accession>
<comment type="similarity">
    <text evidence="3 10 11">Belongs to the peptidase S8 family.</text>
</comment>
<dbReference type="SUPFAM" id="SSF54897">
    <property type="entry name" value="Protease propeptides/inhibitors"/>
    <property type="match status" value="1"/>
</dbReference>
<dbReference type="CDD" id="cd07477">
    <property type="entry name" value="Peptidases_S8_Subtilisin_subset"/>
    <property type="match status" value="1"/>
</dbReference>
<dbReference type="SUPFAM" id="SSF52743">
    <property type="entry name" value="Subtilisin-like"/>
    <property type="match status" value="1"/>
</dbReference>
<evidence type="ECO:0000256" key="7">
    <source>
        <dbReference type="ARBA" id="ARBA00022801"/>
    </source>
</evidence>
<dbReference type="GO" id="GO:0046872">
    <property type="term" value="F:metal ion binding"/>
    <property type="evidence" value="ECO:0007669"/>
    <property type="project" value="UniProtKB-KW"/>
</dbReference>
<evidence type="ECO:0000256" key="6">
    <source>
        <dbReference type="ARBA" id="ARBA00022723"/>
    </source>
</evidence>
<dbReference type="PANTHER" id="PTHR43806">
    <property type="entry name" value="PEPTIDASE S8"/>
    <property type="match status" value="1"/>
</dbReference>
<gene>
    <name evidence="13" type="primary">alp</name>
    <name evidence="13" type="ORF">BMWSH_p211</name>
</gene>
<keyword evidence="7 10" id="KW-0378">Hydrolase</keyword>
<evidence type="ECO:0000259" key="12">
    <source>
        <dbReference type="Pfam" id="PF00082"/>
    </source>
</evidence>
<dbReference type="PANTHER" id="PTHR43806:SF11">
    <property type="entry name" value="CEREVISIN-RELATED"/>
    <property type="match status" value="1"/>
</dbReference>
<dbReference type="InterPro" id="IPR015500">
    <property type="entry name" value="Peptidase_S8_subtilisin-rel"/>
</dbReference>
<keyword evidence="8 10" id="KW-0720">Serine protease</keyword>
<dbReference type="GO" id="GO:0005576">
    <property type="term" value="C:extracellular region"/>
    <property type="evidence" value="ECO:0007669"/>
    <property type="project" value="UniProtKB-SubCell"/>
</dbReference>
<dbReference type="Gene3D" id="3.40.50.200">
    <property type="entry name" value="Peptidase S8/S53 domain"/>
    <property type="match status" value="1"/>
</dbReference>
<dbReference type="InterPro" id="IPR050131">
    <property type="entry name" value="Peptidase_S8_subtilisin-like"/>
</dbReference>
<evidence type="ECO:0000256" key="11">
    <source>
        <dbReference type="RuleBase" id="RU003355"/>
    </source>
</evidence>
<evidence type="ECO:0000256" key="8">
    <source>
        <dbReference type="ARBA" id="ARBA00022825"/>
    </source>
</evidence>
<dbReference type="GO" id="GO:0004252">
    <property type="term" value="F:serine-type endopeptidase activity"/>
    <property type="evidence" value="ECO:0007669"/>
    <property type="project" value="UniProtKB-UniRule"/>
</dbReference>
<proteinExistence type="inferred from homology"/>
<sequence>MKKSVTIFIIALMTIIAGCSHSNTIKSQERPIEKSKEYLVTFDEQTDLKLIKQLKIKVLKKYKYFPIILASLNEKQYKQLKLNSEIKAIEPNKTLHSNSIDNKKNETRNSNRNFQTAYRGKGVKVAILDSGIDINHSDLNIKNTISFIPNSSSSTDETGHGTHVAGIIGAQDNQVGITGISPDADLYGLKVLNNSNIGRNSALLSAIEWSIDSDIDIIHMSFSSKKFSEAVSTAIKTAYKKNIVMVASAGNEGLYLKESITYPGAYDEVIAVGSVDSKNKRSMFSSVGEQLEIMALGEKVYSTEPNNKYGERDGTSMAAPYVTGVCALLKEKYNDISNKEIRNKLRKTAIPLGDKFLYGNGLINPDKLLN</sequence>
<keyword evidence="5 10" id="KW-0645">Protease</keyword>
<comment type="subcellular location">
    <subcellularLocation>
        <location evidence="2">Secreted</location>
    </subcellularLocation>
</comment>
<evidence type="ECO:0000256" key="9">
    <source>
        <dbReference type="ARBA" id="ARBA00022837"/>
    </source>
</evidence>
<reference evidence="13 14" key="1">
    <citation type="journal article" date="2011" name="J. Bacteriol.">
        <title>Complete genome sequence of the industrial strain Bacillus megaterium WSH-002.</title>
        <authorList>
            <person name="Liu L."/>
            <person name="Li Y."/>
            <person name="Zhang J."/>
            <person name="Zou W."/>
            <person name="Zhou Z."/>
            <person name="Liu J."/>
            <person name="Li X."/>
            <person name="Wang L."/>
            <person name="Chen J."/>
        </authorList>
    </citation>
    <scope>NUCLEOTIDE SEQUENCE [LARGE SCALE GENOMIC DNA]</scope>
    <source>
        <strain evidence="14">WSH-002</strain>
        <plasmid evidence="13">WSH-002_p2</plasmid>
    </source>
</reference>
<name>A0A8D4DZJ9_PRIMW</name>
<dbReference type="EMBL" id="CP003019">
    <property type="protein sequence ID" value="AEN92144.1"/>
    <property type="molecule type" value="Genomic_DNA"/>
</dbReference>
<dbReference type="PROSITE" id="PS00138">
    <property type="entry name" value="SUBTILASE_SER"/>
    <property type="match status" value="1"/>
</dbReference>
<evidence type="ECO:0000313" key="13">
    <source>
        <dbReference type="EMBL" id="AEN92144.1"/>
    </source>
</evidence>
<dbReference type="KEGG" id="bmh:BMWSH_p211"/>
<feature type="active site" description="Charge relay system" evidence="10">
    <location>
        <position position="129"/>
    </location>
</feature>
<geneLocation type="plasmid" evidence="13 14">
    <name>WSH-002_p2</name>
</geneLocation>
<evidence type="ECO:0000256" key="3">
    <source>
        <dbReference type="ARBA" id="ARBA00011073"/>
    </source>
</evidence>
<dbReference type="Proteomes" id="UP000001283">
    <property type="component" value="Plasmid WSH-002_p2"/>
</dbReference>
<dbReference type="Gene3D" id="3.30.70.80">
    <property type="entry name" value="Peptidase S8 propeptide/proteinase inhibitor I9"/>
    <property type="match status" value="1"/>
</dbReference>
<dbReference type="InterPro" id="IPR023827">
    <property type="entry name" value="Peptidase_S8_Asp-AS"/>
</dbReference>
<evidence type="ECO:0000256" key="5">
    <source>
        <dbReference type="ARBA" id="ARBA00022670"/>
    </source>
</evidence>
<keyword evidence="9" id="KW-0106">Calcium</keyword>
<organism evidence="13 14">
    <name type="scientific">Priestia megaterium (strain WSH-002)</name>
    <name type="common">Bacillus megaterium</name>
    <dbReference type="NCBI Taxonomy" id="1006007"/>
    <lineage>
        <taxon>Bacteria</taxon>
        <taxon>Bacillati</taxon>
        <taxon>Bacillota</taxon>
        <taxon>Bacilli</taxon>
        <taxon>Bacillales</taxon>
        <taxon>Bacillaceae</taxon>
        <taxon>Priestia</taxon>
    </lineage>
</organism>
<dbReference type="InterPro" id="IPR034202">
    <property type="entry name" value="Subtilisin_Carlsberg-like"/>
</dbReference>
<dbReference type="PROSITE" id="PS51892">
    <property type="entry name" value="SUBTILASE"/>
    <property type="match status" value="1"/>
</dbReference>
<dbReference type="PROSITE" id="PS00137">
    <property type="entry name" value="SUBTILASE_HIS"/>
    <property type="match status" value="1"/>
</dbReference>
<dbReference type="PROSITE" id="PS00136">
    <property type="entry name" value="SUBTILASE_ASP"/>
    <property type="match status" value="1"/>
</dbReference>
<dbReference type="InterPro" id="IPR037045">
    <property type="entry name" value="S8pro/Inhibitor_I9_sf"/>
</dbReference>
<keyword evidence="6" id="KW-0479">Metal-binding</keyword>
<evidence type="ECO:0000256" key="2">
    <source>
        <dbReference type="ARBA" id="ARBA00004613"/>
    </source>
</evidence>
<feature type="active site" description="Charge relay system" evidence="10">
    <location>
        <position position="160"/>
    </location>
</feature>
<dbReference type="InterPro" id="IPR022398">
    <property type="entry name" value="Peptidase_S8_His-AS"/>
</dbReference>
<dbReference type="PROSITE" id="PS51257">
    <property type="entry name" value="PROKAR_LIPOPROTEIN"/>
    <property type="match status" value="1"/>
</dbReference>
<keyword evidence="13" id="KW-0614">Plasmid</keyword>
<feature type="active site" description="Charge relay system" evidence="10">
    <location>
        <position position="316"/>
    </location>
</feature>
<dbReference type="InterPro" id="IPR000209">
    <property type="entry name" value="Peptidase_S8/S53_dom"/>
</dbReference>
<evidence type="ECO:0000313" key="14">
    <source>
        <dbReference type="Proteomes" id="UP000001283"/>
    </source>
</evidence>
<evidence type="ECO:0000256" key="10">
    <source>
        <dbReference type="PROSITE-ProRule" id="PRU01240"/>
    </source>
</evidence>
<comment type="cofactor">
    <cofactor evidence="1">
        <name>Ca(2+)</name>
        <dbReference type="ChEBI" id="CHEBI:29108"/>
    </cofactor>
</comment>